<evidence type="ECO:0000313" key="2">
    <source>
        <dbReference type="EMBL" id="TCD17344.1"/>
    </source>
</evidence>
<feature type="transmembrane region" description="Helical" evidence="1">
    <location>
        <begin position="6"/>
        <end position="27"/>
    </location>
</feature>
<keyword evidence="1" id="KW-1133">Transmembrane helix</keyword>
<organism evidence="2 3">
    <name type="scientific">Pedobacter psychrodurus</name>
    <dbReference type="NCBI Taxonomy" id="2530456"/>
    <lineage>
        <taxon>Bacteria</taxon>
        <taxon>Pseudomonadati</taxon>
        <taxon>Bacteroidota</taxon>
        <taxon>Sphingobacteriia</taxon>
        <taxon>Sphingobacteriales</taxon>
        <taxon>Sphingobacteriaceae</taxon>
        <taxon>Pedobacter</taxon>
    </lineage>
</organism>
<evidence type="ECO:0000313" key="3">
    <source>
        <dbReference type="Proteomes" id="UP000293925"/>
    </source>
</evidence>
<feature type="transmembrane region" description="Helical" evidence="1">
    <location>
        <begin position="187"/>
        <end position="205"/>
    </location>
</feature>
<proteinExistence type="predicted"/>
<feature type="transmembrane region" description="Helical" evidence="1">
    <location>
        <begin position="39"/>
        <end position="57"/>
    </location>
</feature>
<comment type="caution">
    <text evidence="2">The sequence shown here is derived from an EMBL/GenBank/DDBJ whole genome shotgun (WGS) entry which is preliminary data.</text>
</comment>
<protein>
    <submittedName>
        <fullName evidence="2">Oligosaccharide repeat unit polymerase</fullName>
    </submittedName>
</protein>
<reference evidence="2 3" key="1">
    <citation type="submission" date="2019-02" db="EMBL/GenBank/DDBJ databases">
        <title>Pedobacter sp. RP-3-21 sp. nov., isolated from Arctic soil.</title>
        <authorList>
            <person name="Dahal R.H."/>
        </authorList>
    </citation>
    <scope>NUCLEOTIDE SEQUENCE [LARGE SCALE GENOMIC DNA]</scope>
    <source>
        <strain evidence="2 3">RP-3-21</strain>
    </source>
</reference>
<feature type="transmembrane region" description="Helical" evidence="1">
    <location>
        <begin position="77"/>
        <end position="95"/>
    </location>
</feature>
<evidence type="ECO:0000256" key="1">
    <source>
        <dbReference type="SAM" id="Phobius"/>
    </source>
</evidence>
<dbReference type="OrthoDB" id="6870757at2"/>
<feature type="transmembrane region" description="Helical" evidence="1">
    <location>
        <begin position="364"/>
        <end position="380"/>
    </location>
</feature>
<feature type="transmembrane region" description="Helical" evidence="1">
    <location>
        <begin position="146"/>
        <end position="175"/>
    </location>
</feature>
<name>A0A4R0PGB8_9SPHI</name>
<dbReference type="RefSeq" id="WP_131534349.1">
    <property type="nucleotide sequence ID" value="NZ_SJSO01000031.1"/>
</dbReference>
<keyword evidence="1" id="KW-0472">Membrane</keyword>
<dbReference type="NCBIfam" id="TIGR04370">
    <property type="entry name" value="glyco_rpt_poly"/>
    <property type="match status" value="1"/>
</dbReference>
<feature type="transmembrane region" description="Helical" evidence="1">
    <location>
        <begin position="116"/>
        <end position="134"/>
    </location>
</feature>
<dbReference type="Proteomes" id="UP000293925">
    <property type="component" value="Unassembled WGS sequence"/>
</dbReference>
<keyword evidence="3" id="KW-1185">Reference proteome</keyword>
<gene>
    <name evidence="2" type="ORF">EZ456_23265</name>
</gene>
<dbReference type="AlphaFoldDB" id="A0A4R0PGB8"/>
<sequence length="386" mass="44694">MKLGSLINPFLLFPFAFLFLIGMYSLGWSDLFPRLEFNTYFFIFLTSIVFFVIGFFIKKTSVIRYADLPQNLIEKHNPLIVILFMIILFVADVLYSGTIPFLAGNIEDYENFGMPMVDPIILSMIVFYSIYWFHTYLTTKEKKYLVFIFFNILMCVLMARRSVLVYVFISFLLIYVQKQDRIKKRSILLILLVVCSFSWLFGYLGNMKTGLDSDHTTTHMGATQNFYNSGVSNEHYITYLYVCSPIANFQLTINKKDYNHSLGALVLGQFTPDFVANKINSLFGFDFQVGEMQLVMSVLNVGTFFAGTYIAFGWLGIILGVIYMILFAFCIYLIYPKKSPYQVTINAFLCSIFLTALFSNTFRLGPVWFVFFTPLVLNFIHRIRIS</sequence>
<dbReference type="EMBL" id="SJSO01000031">
    <property type="protein sequence ID" value="TCD17344.1"/>
    <property type="molecule type" value="Genomic_DNA"/>
</dbReference>
<accession>A0A4R0PGB8</accession>
<keyword evidence="1" id="KW-0812">Transmembrane</keyword>
<feature type="transmembrane region" description="Helical" evidence="1">
    <location>
        <begin position="309"/>
        <end position="334"/>
    </location>
</feature>